<evidence type="ECO:0000313" key="2">
    <source>
        <dbReference type="Proteomes" id="UP000824633"/>
    </source>
</evidence>
<accession>A0ABM7T864</accession>
<organism evidence="1 2">
    <name type="scientific">Clostridium gelidum</name>
    <dbReference type="NCBI Taxonomy" id="704125"/>
    <lineage>
        <taxon>Bacteria</taxon>
        <taxon>Bacillati</taxon>
        <taxon>Bacillota</taxon>
        <taxon>Clostridia</taxon>
        <taxon>Eubacteriales</taxon>
        <taxon>Clostridiaceae</taxon>
        <taxon>Clostridium</taxon>
    </lineage>
</organism>
<evidence type="ECO:0000313" key="1">
    <source>
        <dbReference type="EMBL" id="BCZ47606.1"/>
    </source>
</evidence>
<keyword evidence="2" id="KW-1185">Reference proteome</keyword>
<dbReference type="InterPro" id="IPR043129">
    <property type="entry name" value="ATPase_NBD"/>
</dbReference>
<sequence>MDYKGLLEKLDRVIATCGVRISFIEDSIGIGRNTMSHYRIERLRNKSGKNYPLSDIEHHIENGDITLLKKNKAEFLMEIIDQMNVKRYFLDNFDSVIFTGGGSEFLGEIIKTKLPQNCRLHENPIKSNMLGAMLLGKQILGVK</sequence>
<reference evidence="2" key="1">
    <citation type="submission" date="2021-07" db="EMBL/GenBank/DDBJ databases">
        <title>Complete genome sequencing of a Clostridium isolate.</title>
        <authorList>
            <person name="Ueki A."/>
            <person name="Tonouchi A."/>
        </authorList>
    </citation>
    <scope>NUCLEOTIDE SEQUENCE [LARGE SCALE GENOMIC DNA]</scope>
    <source>
        <strain evidence="2">C5S11</strain>
    </source>
</reference>
<proteinExistence type="predicted"/>
<dbReference type="RefSeq" id="WP_224033933.1">
    <property type="nucleotide sequence ID" value="NZ_AP024849.1"/>
</dbReference>
<dbReference type="Proteomes" id="UP000824633">
    <property type="component" value="Chromosome"/>
</dbReference>
<protein>
    <submittedName>
        <fullName evidence="1">Uncharacterized protein</fullName>
    </submittedName>
</protein>
<dbReference type="SUPFAM" id="SSF53067">
    <property type="entry name" value="Actin-like ATPase domain"/>
    <property type="match status" value="1"/>
</dbReference>
<dbReference type="Gene3D" id="3.30.420.40">
    <property type="match status" value="1"/>
</dbReference>
<name>A0ABM7T864_9CLOT</name>
<dbReference type="EMBL" id="AP024849">
    <property type="protein sequence ID" value="BCZ47606.1"/>
    <property type="molecule type" value="Genomic_DNA"/>
</dbReference>
<gene>
    <name evidence="1" type="ORF">psyc5s11_36730</name>
</gene>